<dbReference type="SUPFAM" id="SSF52540">
    <property type="entry name" value="P-loop containing nucleoside triphosphate hydrolases"/>
    <property type="match status" value="1"/>
</dbReference>
<keyword evidence="7" id="KW-0067">ATP-binding</keyword>
<protein>
    <recommendedName>
        <fullName evidence="12">DNA 3'-5' helicase</fullName>
        <ecNumber evidence="12">5.6.2.4</ecNumber>
    </recommendedName>
</protein>
<evidence type="ECO:0000256" key="3">
    <source>
        <dbReference type="ARBA" id="ARBA00022763"/>
    </source>
</evidence>
<evidence type="ECO:0000256" key="11">
    <source>
        <dbReference type="ARBA" id="ARBA00034617"/>
    </source>
</evidence>
<keyword evidence="10" id="KW-0413">Isomerase</keyword>
<evidence type="ECO:0000256" key="2">
    <source>
        <dbReference type="ARBA" id="ARBA00022741"/>
    </source>
</evidence>
<evidence type="ECO:0000259" key="14">
    <source>
        <dbReference type="PROSITE" id="PS51192"/>
    </source>
</evidence>
<dbReference type="InterPro" id="IPR011604">
    <property type="entry name" value="PDDEXK-like_dom_sf"/>
</dbReference>
<feature type="domain" description="Helicase ATP-binding" evidence="14">
    <location>
        <begin position="15"/>
        <end position="191"/>
    </location>
</feature>
<keyword evidence="3" id="KW-0227">DNA damage</keyword>
<dbReference type="Gene3D" id="3.40.50.300">
    <property type="entry name" value="P-loop containing nucleotide triphosphate hydrolases"/>
    <property type="match status" value="2"/>
</dbReference>
<dbReference type="InterPro" id="IPR000212">
    <property type="entry name" value="DNA_helicase_UvrD/REP"/>
</dbReference>
<evidence type="ECO:0000256" key="10">
    <source>
        <dbReference type="ARBA" id="ARBA00023235"/>
    </source>
</evidence>
<reference evidence="15" key="1">
    <citation type="journal article" date="2020" name="Nature">
        <title>Giant virus diversity and host interactions through global metagenomics.</title>
        <authorList>
            <person name="Schulz F."/>
            <person name="Roux S."/>
            <person name="Paez-Espino D."/>
            <person name="Jungbluth S."/>
            <person name="Walsh D.A."/>
            <person name="Denef V.J."/>
            <person name="McMahon K.D."/>
            <person name="Konstantinidis K.T."/>
            <person name="Eloe-Fadrosh E.A."/>
            <person name="Kyrpides N.C."/>
            <person name="Woyke T."/>
        </authorList>
    </citation>
    <scope>NUCLEOTIDE SEQUENCE</scope>
    <source>
        <strain evidence="15">GVMAG-S-ERX556126-94</strain>
    </source>
</reference>
<dbReference type="Gene3D" id="3.90.320.10">
    <property type="match status" value="1"/>
</dbReference>
<comment type="catalytic activity">
    <reaction evidence="11">
        <text>Couples ATP hydrolysis with the unwinding of duplex DNA by translocating in the 3'-5' direction.</text>
        <dbReference type="EC" id="5.6.2.4"/>
    </reaction>
</comment>
<evidence type="ECO:0000256" key="7">
    <source>
        <dbReference type="ARBA" id="ARBA00022840"/>
    </source>
</evidence>
<dbReference type="Pfam" id="PF00580">
    <property type="entry name" value="UvrD-helicase"/>
    <property type="match status" value="1"/>
</dbReference>
<organism evidence="15">
    <name type="scientific">viral metagenome</name>
    <dbReference type="NCBI Taxonomy" id="1070528"/>
    <lineage>
        <taxon>unclassified sequences</taxon>
        <taxon>metagenomes</taxon>
        <taxon>organismal metagenomes</taxon>
    </lineage>
</organism>
<dbReference type="GO" id="GO:0005524">
    <property type="term" value="F:ATP binding"/>
    <property type="evidence" value="ECO:0007669"/>
    <property type="project" value="UniProtKB-KW"/>
</dbReference>
<keyword evidence="8" id="KW-0238">DNA-binding</keyword>
<keyword evidence="4" id="KW-0378">Hydrolase</keyword>
<evidence type="ECO:0000256" key="12">
    <source>
        <dbReference type="ARBA" id="ARBA00034808"/>
    </source>
</evidence>
<dbReference type="Pfam" id="PF13361">
    <property type="entry name" value="UvrD_C"/>
    <property type="match status" value="1"/>
</dbReference>
<evidence type="ECO:0000256" key="5">
    <source>
        <dbReference type="ARBA" id="ARBA00022806"/>
    </source>
</evidence>
<dbReference type="InterPro" id="IPR027417">
    <property type="entry name" value="P-loop_NTPase"/>
</dbReference>
<dbReference type="PANTHER" id="PTHR11070:SF2">
    <property type="entry name" value="ATP-DEPENDENT DNA HELICASE SRS2"/>
    <property type="match status" value="1"/>
</dbReference>
<dbReference type="GO" id="GO:0003677">
    <property type="term" value="F:DNA binding"/>
    <property type="evidence" value="ECO:0007669"/>
    <property type="project" value="UniProtKB-KW"/>
</dbReference>
<dbReference type="GO" id="GO:0043138">
    <property type="term" value="F:3'-5' DNA helicase activity"/>
    <property type="evidence" value="ECO:0007669"/>
    <property type="project" value="UniProtKB-EC"/>
</dbReference>
<dbReference type="EMBL" id="MN738839">
    <property type="protein sequence ID" value="QHT39208.1"/>
    <property type="molecule type" value="Genomic_DNA"/>
</dbReference>
<dbReference type="InterPro" id="IPR014016">
    <property type="entry name" value="UvrD-like_ATP-bd"/>
</dbReference>
<dbReference type="InterPro" id="IPR014017">
    <property type="entry name" value="DNA_helicase_UvrD-like_C"/>
</dbReference>
<evidence type="ECO:0000256" key="8">
    <source>
        <dbReference type="ARBA" id="ARBA00023125"/>
    </source>
</evidence>
<evidence type="ECO:0000256" key="9">
    <source>
        <dbReference type="ARBA" id="ARBA00023204"/>
    </source>
</evidence>
<dbReference type="GO" id="GO:0004527">
    <property type="term" value="F:exonuclease activity"/>
    <property type="evidence" value="ECO:0007669"/>
    <property type="project" value="UniProtKB-KW"/>
</dbReference>
<comment type="catalytic activity">
    <reaction evidence="13">
        <text>ATP + H2O = ADP + phosphate + H(+)</text>
        <dbReference type="Rhea" id="RHEA:13065"/>
        <dbReference type="ChEBI" id="CHEBI:15377"/>
        <dbReference type="ChEBI" id="CHEBI:15378"/>
        <dbReference type="ChEBI" id="CHEBI:30616"/>
        <dbReference type="ChEBI" id="CHEBI:43474"/>
        <dbReference type="ChEBI" id="CHEBI:456216"/>
        <dbReference type="EC" id="5.6.2.4"/>
    </reaction>
</comment>
<keyword evidence="9" id="KW-0234">DNA repair</keyword>
<dbReference type="InterPro" id="IPR014001">
    <property type="entry name" value="Helicase_ATP-bd"/>
</dbReference>
<keyword evidence="5" id="KW-0347">Helicase</keyword>
<proteinExistence type="predicted"/>
<keyword evidence="6" id="KW-0269">Exonuclease</keyword>
<evidence type="ECO:0000256" key="4">
    <source>
        <dbReference type="ARBA" id="ARBA00022801"/>
    </source>
</evidence>
<dbReference type="PANTHER" id="PTHR11070">
    <property type="entry name" value="UVRD / RECB / PCRA DNA HELICASE FAMILY MEMBER"/>
    <property type="match status" value="1"/>
</dbReference>
<evidence type="ECO:0000256" key="6">
    <source>
        <dbReference type="ARBA" id="ARBA00022839"/>
    </source>
</evidence>
<evidence type="ECO:0000256" key="13">
    <source>
        <dbReference type="ARBA" id="ARBA00048988"/>
    </source>
</evidence>
<keyword evidence="2" id="KW-0547">Nucleotide-binding</keyword>
<evidence type="ECO:0000313" key="15">
    <source>
        <dbReference type="EMBL" id="QHT39208.1"/>
    </source>
</evidence>
<keyword evidence="1" id="KW-0540">Nuclease</keyword>
<dbReference type="AlphaFoldDB" id="A0A6C0FBZ9"/>
<dbReference type="GO" id="GO:0000725">
    <property type="term" value="P:recombinational repair"/>
    <property type="evidence" value="ECO:0007669"/>
    <property type="project" value="TreeGrafter"/>
</dbReference>
<name>A0A6C0FBZ9_9ZZZZ</name>
<dbReference type="EC" id="5.6.2.4" evidence="12"/>
<accession>A0A6C0FBZ9</accession>
<sequence length="710" mass="83592">MSDSVSLSEEQREIKLAIEEDYSCFVNAVPGAGKTTLALHIAKELPNRKILLLTFSSDLKTDARLKMKKMGLRNLDIHSYNSLPRKYYDKNASQDEDIYNILRYQIQPRLTKQYDLIILDETQDMTHLHYKFIIKVIDDLQINPSYLIIGDEKQAVFQFKGADSRFLTLSPKLFNGNFKEYKLSVSFRLTDPMSQFMNEVVLNEERIKTNKKGKPVKYIIDDTYSEEFKYYIYKTIKCLINKRGYKYDDFFILAPTLKSGAINGLDSYLANQHINGKKIDIYRPPGDDGSINEEHMKGKITMTTFHRSKGRERKCVFVLGCDESYYKIYTDMYDNPEECVEPLYVALTRATERLHIIHDINRKKLPFIRMDLSELDKKSYCQVLNRNKCILNRIGDDFKKEKTLEYSVTQITRYISQKNETQLIPILDILYTKKSEEKGIVPVPNEIFVKRLTENVSELNGEAIPALWEYIKTGNNSLLEKYRKELVRRQEKNVNNVFTRSLNRLKLDCNEISDFLLLSNLGESIDLGIQSNLNQIDTYDWIKPHVIERSFKRLNDYITEEDLQFEVRVERNYKYKGDSINIRGYIDILSPNSVYELKCTESLNISHKIQLIFYAWLYKEDFDEPRKFYLFNMKSNESYELDSRNPLIDKVIDIIFQDKLSIKEKLNDEEFIKHCSENIEFIDIPNMKSRIKNESLLEDTYLIVDSEEED</sequence>
<evidence type="ECO:0000256" key="1">
    <source>
        <dbReference type="ARBA" id="ARBA00022722"/>
    </source>
</evidence>
<dbReference type="PROSITE" id="PS51192">
    <property type="entry name" value="HELICASE_ATP_BIND_1"/>
    <property type="match status" value="1"/>
</dbReference>